<comment type="caution">
    <text evidence="2">The sequence shown here is derived from an EMBL/GenBank/DDBJ whole genome shotgun (WGS) entry which is preliminary data.</text>
</comment>
<feature type="signal peptide" evidence="1">
    <location>
        <begin position="1"/>
        <end position="17"/>
    </location>
</feature>
<proteinExistence type="predicted"/>
<name>A0AAV9XMW4_9PEZI</name>
<keyword evidence="1" id="KW-0732">Signal</keyword>
<dbReference type="EMBL" id="JAVHJO010000002">
    <property type="protein sequence ID" value="KAK6542936.1"/>
    <property type="molecule type" value="Genomic_DNA"/>
</dbReference>
<evidence type="ECO:0000313" key="2">
    <source>
        <dbReference type="EMBL" id="KAK6542936.1"/>
    </source>
</evidence>
<organism evidence="2 3">
    <name type="scientific">Orbilia ellipsospora</name>
    <dbReference type="NCBI Taxonomy" id="2528407"/>
    <lineage>
        <taxon>Eukaryota</taxon>
        <taxon>Fungi</taxon>
        <taxon>Dikarya</taxon>
        <taxon>Ascomycota</taxon>
        <taxon>Pezizomycotina</taxon>
        <taxon>Orbiliomycetes</taxon>
        <taxon>Orbiliales</taxon>
        <taxon>Orbiliaceae</taxon>
        <taxon>Orbilia</taxon>
    </lineage>
</organism>
<gene>
    <name evidence="2" type="ORF">TWF694_006874</name>
</gene>
<evidence type="ECO:0000313" key="3">
    <source>
        <dbReference type="Proteomes" id="UP001365542"/>
    </source>
</evidence>
<evidence type="ECO:0000256" key="1">
    <source>
        <dbReference type="SAM" id="SignalP"/>
    </source>
</evidence>
<keyword evidence="3" id="KW-1185">Reference proteome</keyword>
<feature type="chain" id="PRO_5043664926" evidence="1">
    <location>
        <begin position="18"/>
        <end position="808"/>
    </location>
</feature>
<dbReference type="AlphaFoldDB" id="A0AAV9XMW4"/>
<reference evidence="2 3" key="1">
    <citation type="submission" date="2019-10" db="EMBL/GenBank/DDBJ databases">
        <authorList>
            <person name="Palmer J.M."/>
        </authorList>
    </citation>
    <scope>NUCLEOTIDE SEQUENCE [LARGE SCALE GENOMIC DNA]</scope>
    <source>
        <strain evidence="2 3">TWF694</strain>
    </source>
</reference>
<sequence length="808" mass="85757">MFLLIGAFVLLAGQVVAESCNCQCTLDNCVQALTGSAYFPPQTIIDDCRNLLWTHSYLASTTINVHQTLTISDTFTAFATSTVTARVNTTRISTVVVTQSATTVVLLTKTSYRTTFDTFQVSTTVTNPIIDEKTSVLTEIQTIVEIDVDLESVTATTQTSVTNTATENSISTTTSTVLYTVTESQTTTNTVTVEASITNTITEETTLTITSSTTETSQTTGTQTSFITDLASTTLTSAISTQIINSTTSSIVPIASVHAAAIEDFKLAKRQETLTSVPAYASSACANLAAYSSGCTCIGVTLGGTTYVHVKSISLTFVVTKHVNVTQTQVSLTTETITNDVNPTITVTENTTTTSTLTTYEFLATSAPTTVTATISTITLTTENTITLSSTIISFLLSTQTVTTVSTTTVRSTTTVVSGSTEISSSGALVTETATQFSTVTTTVTEDTTETATMSFTTTLISSVTLKLTDTTTLESTTISTIIQNTTVTSTNLIPEYTEFALQATNDDANGIFKGQWLKFFKDPTVGNAAQVLFTPDMTLALHYASYPDGNVTGPNTDTGPGLYDIPFAVRTGYTNLYELPISSSFQQVGCWVDSAYIFRCEGSGAKFMGATNSTGYINLYGDVGNIYTSSGTGPLVISAVPYPTASATTPPPAARSLVIQNIADHGTVASYIWQNNYFSTFYEDANAQGNPGTLPRVKMNPNKANARIFYADPATGNLLLEPNQPFVFNSGGTIGPVYTQFPVAATDTILGCTVHADLSITCQEGAFQYMCVHHLNGSANAGEVSIFKNPSDTTNVAWSLQLVAVYL</sequence>
<protein>
    <submittedName>
        <fullName evidence="2">Uncharacterized protein</fullName>
    </submittedName>
</protein>
<accession>A0AAV9XMW4</accession>
<dbReference type="Proteomes" id="UP001365542">
    <property type="component" value="Unassembled WGS sequence"/>
</dbReference>